<keyword evidence="10" id="KW-1185">Reference proteome</keyword>
<dbReference type="AlphaFoldDB" id="A0A1P9WS80"/>
<feature type="chain" id="PRO_5013043524" evidence="6">
    <location>
        <begin position="22"/>
        <end position="584"/>
    </location>
</feature>
<comment type="subcellular location">
    <subcellularLocation>
        <location evidence="1">Cell outer membrane</location>
    </subcellularLocation>
</comment>
<comment type="similarity">
    <text evidence="2">Belongs to the SusD family.</text>
</comment>
<feature type="domain" description="RagB/SusD" evidence="7">
    <location>
        <begin position="395"/>
        <end position="570"/>
    </location>
</feature>
<keyword evidence="3 6" id="KW-0732">Signal</keyword>
<accession>A0A1P9WS80</accession>
<gene>
    <name evidence="9" type="ORF">AWR27_01965</name>
</gene>
<evidence type="ECO:0000313" key="9">
    <source>
        <dbReference type="EMBL" id="AQG78219.1"/>
    </source>
</evidence>
<evidence type="ECO:0000256" key="5">
    <source>
        <dbReference type="ARBA" id="ARBA00023237"/>
    </source>
</evidence>
<dbReference type="Proteomes" id="UP000187941">
    <property type="component" value="Chromosome"/>
</dbReference>
<evidence type="ECO:0000256" key="2">
    <source>
        <dbReference type="ARBA" id="ARBA00006275"/>
    </source>
</evidence>
<evidence type="ECO:0000313" key="10">
    <source>
        <dbReference type="Proteomes" id="UP000187941"/>
    </source>
</evidence>
<evidence type="ECO:0000259" key="8">
    <source>
        <dbReference type="Pfam" id="PF14322"/>
    </source>
</evidence>
<dbReference type="KEGG" id="smon:AWR27_01965"/>
<dbReference type="Gene3D" id="1.25.40.390">
    <property type="match status" value="1"/>
</dbReference>
<keyword evidence="4" id="KW-0472">Membrane</keyword>
<keyword evidence="5" id="KW-0998">Cell outer membrane</keyword>
<dbReference type="InterPro" id="IPR012944">
    <property type="entry name" value="SusD_RagB_dom"/>
</dbReference>
<name>A0A1P9WS80_9BACT</name>
<dbReference type="EMBL" id="CP014263">
    <property type="protein sequence ID" value="AQG78219.1"/>
    <property type="molecule type" value="Genomic_DNA"/>
</dbReference>
<dbReference type="InterPro" id="IPR033985">
    <property type="entry name" value="SusD-like_N"/>
</dbReference>
<dbReference type="STRING" id="1178516.AWR27_01965"/>
<dbReference type="SUPFAM" id="SSF48452">
    <property type="entry name" value="TPR-like"/>
    <property type="match status" value="1"/>
</dbReference>
<dbReference type="RefSeq" id="WP_077129641.1">
    <property type="nucleotide sequence ID" value="NZ_CP014263.1"/>
</dbReference>
<dbReference type="InterPro" id="IPR011990">
    <property type="entry name" value="TPR-like_helical_dom_sf"/>
</dbReference>
<feature type="signal peptide" evidence="6">
    <location>
        <begin position="1"/>
        <end position="21"/>
    </location>
</feature>
<evidence type="ECO:0000256" key="1">
    <source>
        <dbReference type="ARBA" id="ARBA00004442"/>
    </source>
</evidence>
<evidence type="ECO:0000256" key="3">
    <source>
        <dbReference type="ARBA" id="ARBA00022729"/>
    </source>
</evidence>
<dbReference type="GO" id="GO:0009279">
    <property type="term" value="C:cell outer membrane"/>
    <property type="evidence" value="ECO:0007669"/>
    <property type="project" value="UniProtKB-SubCell"/>
</dbReference>
<evidence type="ECO:0000259" key="7">
    <source>
        <dbReference type="Pfam" id="PF07980"/>
    </source>
</evidence>
<dbReference type="Pfam" id="PF14322">
    <property type="entry name" value="SusD-like_3"/>
    <property type="match status" value="1"/>
</dbReference>
<feature type="domain" description="SusD-like N-terminal" evidence="8">
    <location>
        <begin position="72"/>
        <end position="215"/>
    </location>
</feature>
<protein>
    <submittedName>
        <fullName evidence="9">Carbohydrate-binding protein SusD</fullName>
    </submittedName>
</protein>
<organism evidence="9 10">
    <name type="scientific">Spirosoma montaniterrae</name>
    <dbReference type="NCBI Taxonomy" id="1178516"/>
    <lineage>
        <taxon>Bacteria</taxon>
        <taxon>Pseudomonadati</taxon>
        <taxon>Bacteroidota</taxon>
        <taxon>Cytophagia</taxon>
        <taxon>Cytophagales</taxon>
        <taxon>Cytophagaceae</taxon>
        <taxon>Spirosoma</taxon>
    </lineage>
</organism>
<sequence length="584" mass="66616">MKRIVSKLCICLSLLSLLSCRKEWLEPNPLSFFTPENVYTNKAGFESLLITMRKDLKNENTGPINFLINEFASSDLGVASVQLDFYKLTPNTDRYYKYLSMFTTAYASIKNANVLISRIDAIKWDSQDVRNALLAEAYWHRAYWYYRLVNSYGDVPFIGEELTGPKLDFQTHSRWAVLKKIQSDLEFAVQHLPVKAPAGVISKGAGDHLLAKVYLANLEFDKAIEASTRVINGPYALMRNRFGITANDTKRNLIWDLHRPKNFNIPQNTETILAIVDRFEAPPGARSGGLYTMRHYNCAWWNTIIRDSQGKAGMVASGPMYDSLGRGNGNVRLTSFYQYDLWNYKNTTWKNTPDLRRSDINWTDLNEILYNNPASVDYRKPVQIRNLAAPADTFYGLYAMPHYIMFVPQDDPLAQPFGGNGDWYVFRLAETHLIRAEANYWKGLIAEAAKDLNIVRQRAGALPVEVGEVTLDFIFDERARELFAEEPRHSELVRASYILAKQGRNGYSLAQFSQKNYYYDRLMAKNIFYTRKVNYIGNTSDIAPFHVLWPIPASVVNANTLGIINQNVGYDGASRNVPPVETIP</sequence>
<dbReference type="PROSITE" id="PS51257">
    <property type="entry name" value="PROKAR_LIPOPROTEIN"/>
    <property type="match status" value="1"/>
</dbReference>
<reference evidence="9 10" key="1">
    <citation type="submission" date="2016-01" db="EMBL/GenBank/DDBJ databases">
        <authorList>
            <person name="Oliw E.H."/>
        </authorList>
    </citation>
    <scope>NUCLEOTIDE SEQUENCE [LARGE SCALE GENOMIC DNA]</scope>
    <source>
        <strain evidence="9 10">DY10</strain>
    </source>
</reference>
<proteinExistence type="inferred from homology"/>
<evidence type="ECO:0000256" key="6">
    <source>
        <dbReference type="SAM" id="SignalP"/>
    </source>
</evidence>
<dbReference type="OrthoDB" id="906516at2"/>
<evidence type="ECO:0000256" key="4">
    <source>
        <dbReference type="ARBA" id="ARBA00023136"/>
    </source>
</evidence>
<dbReference type="Pfam" id="PF07980">
    <property type="entry name" value="SusD_RagB"/>
    <property type="match status" value="1"/>
</dbReference>